<evidence type="ECO:0000256" key="5">
    <source>
        <dbReference type="ARBA" id="ARBA00022777"/>
    </source>
</evidence>
<dbReference type="InterPro" id="IPR050538">
    <property type="entry name" value="MAP_kinase_kinase_kinase"/>
</dbReference>
<dbReference type="GO" id="GO:0004709">
    <property type="term" value="F:MAP kinase kinase kinase activity"/>
    <property type="evidence" value="ECO:0007669"/>
    <property type="project" value="UniProtKB-EC"/>
</dbReference>
<evidence type="ECO:0000313" key="13">
    <source>
        <dbReference type="Proteomes" id="UP001454036"/>
    </source>
</evidence>
<dbReference type="SMART" id="SM00220">
    <property type="entry name" value="S_TKc"/>
    <property type="match status" value="1"/>
</dbReference>
<feature type="compositionally biased region" description="Basic and acidic residues" evidence="10">
    <location>
        <begin position="94"/>
        <end position="107"/>
    </location>
</feature>
<evidence type="ECO:0000256" key="8">
    <source>
        <dbReference type="ARBA" id="ARBA00048329"/>
    </source>
</evidence>
<comment type="caution">
    <text evidence="12">The sequence shown here is derived from an EMBL/GenBank/DDBJ whole genome shotgun (WGS) entry which is preliminary data.</text>
</comment>
<protein>
    <recommendedName>
        <fullName evidence="2">mitogen-activated protein kinase kinase kinase</fullName>
        <ecNumber evidence="2">2.7.11.25</ecNumber>
    </recommendedName>
</protein>
<feature type="region of interest" description="Disordered" evidence="10">
    <location>
        <begin position="1"/>
        <end position="31"/>
    </location>
</feature>
<feature type="domain" description="Protein kinase" evidence="11">
    <location>
        <begin position="339"/>
        <end position="600"/>
    </location>
</feature>
<dbReference type="Gene3D" id="1.10.510.10">
    <property type="entry name" value="Transferase(Phosphotransferase) domain 1"/>
    <property type="match status" value="1"/>
</dbReference>
<accession>A0AAV3RG25</accession>
<keyword evidence="5 12" id="KW-0418">Kinase</keyword>
<dbReference type="InterPro" id="IPR017441">
    <property type="entry name" value="Protein_kinase_ATP_BS"/>
</dbReference>
<dbReference type="EMBL" id="BAABME010008912">
    <property type="protein sequence ID" value="GAA0174111.1"/>
    <property type="molecule type" value="Genomic_DNA"/>
</dbReference>
<feature type="compositionally biased region" description="Low complexity" evidence="10">
    <location>
        <begin position="137"/>
        <end position="150"/>
    </location>
</feature>
<dbReference type="FunFam" id="1.10.510.10:FF:001239">
    <property type="entry name" value="Predicted protein"/>
    <property type="match status" value="1"/>
</dbReference>
<dbReference type="PROSITE" id="PS00107">
    <property type="entry name" value="PROTEIN_KINASE_ATP"/>
    <property type="match status" value="1"/>
</dbReference>
<evidence type="ECO:0000256" key="7">
    <source>
        <dbReference type="ARBA" id="ARBA00047559"/>
    </source>
</evidence>
<evidence type="ECO:0000256" key="6">
    <source>
        <dbReference type="ARBA" id="ARBA00022840"/>
    </source>
</evidence>
<dbReference type="Pfam" id="PF00069">
    <property type="entry name" value="Pkinase"/>
    <property type="match status" value="1"/>
</dbReference>
<evidence type="ECO:0000256" key="9">
    <source>
        <dbReference type="PROSITE-ProRule" id="PRU10141"/>
    </source>
</evidence>
<keyword evidence="13" id="KW-1185">Reference proteome</keyword>
<evidence type="ECO:0000313" key="12">
    <source>
        <dbReference type="EMBL" id="GAA0174111.1"/>
    </source>
</evidence>
<evidence type="ECO:0000259" key="11">
    <source>
        <dbReference type="PROSITE" id="PS50011"/>
    </source>
</evidence>
<sequence length="723" mass="81104">MPTWWRSAFPSSNKSNSLVDNVLDRDQTPKPSIFTRIRSHNYRRGTKSRFLPNNIDQDDHLSNYRRGTKSRLLADNNDQDDHLSNYRRGTKSRPLADDNDHQDDHSGNVRTTPLENSPAQTTRPRPQPLPVPELKSNYHNYYNRNNNCNNTRVGTSPSDCNNVPLPSPGIKERSRDRISVAPYDGYGFVRLQSGRRSTGSRPTSCRESPEQIYGCNVHVSAPTSPYSSSPPQIRSVFGDIHAAPPCFQVWSAPEMPTHHHNQCGRVTHYRTSSFDTSPPLSPIMSVFKSGPTSPLNGSFGRRESNAANPQRLPPHFPPASAAVNLQQPPRSVVPVNTQWQKGKLIGRGTFGAVYVASNRDTGALCAMKEVEIFPGDSNSEESIKQLEQEIEVLSNLKHPNIVQYYGSELVDDKFYIYLEYVHPGSLTKFIQDHCQAINESVVRNFTRHILCGLAYLHSTKTIHRDIKGANLLVDAYGVVKLADFGMAKHLHGHRTNLSIKGTPYWMAPELLQSNTHKGDSKDVALAIDIWSLGCTVIEMLTGKPPWSEYEAAAAMFKVLQENPPLPDDLSDECQDFLHCCFRRNPAERPTAAMLLEHRFLRGACQPHSFPLASGSKSEDNLHKRTSRSTLRMVPHHHIQLLMPFVVCPLPTKIEKDSDTFTYVRAVVGSLQPWRGGARRSFLVMVDIDPLRKVEFIASLLLDEGFDIIDAMKETTATTENDCA</sequence>
<dbReference type="PROSITE" id="PS50011">
    <property type="entry name" value="PROTEIN_KINASE_DOM"/>
    <property type="match status" value="1"/>
</dbReference>
<feature type="compositionally biased region" description="Polar residues" evidence="10">
    <location>
        <begin position="9"/>
        <end position="19"/>
    </location>
</feature>
<evidence type="ECO:0000256" key="10">
    <source>
        <dbReference type="SAM" id="MobiDB-lite"/>
    </source>
</evidence>
<evidence type="ECO:0000256" key="2">
    <source>
        <dbReference type="ARBA" id="ARBA00012406"/>
    </source>
</evidence>
<dbReference type="InterPro" id="IPR011009">
    <property type="entry name" value="Kinase-like_dom_sf"/>
</dbReference>
<dbReference type="AlphaFoldDB" id="A0AAV3RG25"/>
<feature type="compositionally biased region" description="Polar residues" evidence="10">
    <location>
        <begin position="108"/>
        <end position="124"/>
    </location>
</feature>
<dbReference type="InterPro" id="IPR000719">
    <property type="entry name" value="Prot_kinase_dom"/>
</dbReference>
<feature type="binding site" evidence="9">
    <location>
        <position position="368"/>
    </location>
    <ligand>
        <name>ATP</name>
        <dbReference type="ChEBI" id="CHEBI:30616"/>
    </ligand>
</feature>
<comment type="similarity">
    <text evidence="1">Belongs to the protein kinase superfamily. STE Ser/Thr protein kinase family. MAP kinase kinase kinase subfamily.</text>
</comment>
<organism evidence="12 13">
    <name type="scientific">Lithospermum erythrorhizon</name>
    <name type="common">Purple gromwell</name>
    <name type="synonym">Lithospermum officinale var. erythrorhizon</name>
    <dbReference type="NCBI Taxonomy" id="34254"/>
    <lineage>
        <taxon>Eukaryota</taxon>
        <taxon>Viridiplantae</taxon>
        <taxon>Streptophyta</taxon>
        <taxon>Embryophyta</taxon>
        <taxon>Tracheophyta</taxon>
        <taxon>Spermatophyta</taxon>
        <taxon>Magnoliopsida</taxon>
        <taxon>eudicotyledons</taxon>
        <taxon>Gunneridae</taxon>
        <taxon>Pentapetalae</taxon>
        <taxon>asterids</taxon>
        <taxon>lamiids</taxon>
        <taxon>Boraginales</taxon>
        <taxon>Boraginaceae</taxon>
        <taxon>Boraginoideae</taxon>
        <taxon>Lithospermeae</taxon>
        <taxon>Lithospermum</taxon>
    </lineage>
</organism>
<comment type="catalytic activity">
    <reaction evidence="8">
        <text>L-seryl-[protein] + ATP = O-phospho-L-seryl-[protein] + ADP + H(+)</text>
        <dbReference type="Rhea" id="RHEA:17989"/>
        <dbReference type="Rhea" id="RHEA-COMP:9863"/>
        <dbReference type="Rhea" id="RHEA-COMP:11604"/>
        <dbReference type="ChEBI" id="CHEBI:15378"/>
        <dbReference type="ChEBI" id="CHEBI:29999"/>
        <dbReference type="ChEBI" id="CHEBI:30616"/>
        <dbReference type="ChEBI" id="CHEBI:83421"/>
        <dbReference type="ChEBI" id="CHEBI:456216"/>
        <dbReference type="EC" id="2.7.11.25"/>
    </reaction>
</comment>
<dbReference type="EC" id="2.7.11.25" evidence="2"/>
<reference evidence="12 13" key="1">
    <citation type="submission" date="2024-01" db="EMBL/GenBank/DDBJ databases">
        <title>The complete chloroplast genome sequence of Lithospermum erythrorhizon: insights into the phylogenetic relationship among Boraginaceae species and the maternal lineages of purple gromwells.</title>
        <authorList>
            <person name="Okada T."/>
            <person name="Watanabe K."/>
        </authorList>
    </citation>
    <scope>NUCLEOTIDE SEQUENCE [LARGE SCALE GENOMIC DNA]</scope>
</reference>
<dbReference type="SUPFAM" id="SSF56112">
    <property type="entry name" value="Protein kinase-like (PK-like)"/>
    <property type="match status" value="1"/>
</dbReference>
<feature type="compositionally biased region" description="Polar residues" evidence="10">
    <location>
        <begin position="151"/>
        <end position="161"/>
    </location>
</feature>
<name>A0AAV3RG25_LITER</name>
<evidence type="ECO:0000256" key="3">
    <source>
        <dbReference type="ARBA" id="ARBA00022679"/>
    </source>
</evidence>
<evidence type="ECO:0000256" key="4">
    <source>
        <dbReference type="ARBA" id="ARBA00022741"/>
    </source>
</evidence>
<feature type="region of interest" description="Disordered" evidence="10">
    <location>
        <begin position="69"/>
        <end position="171"/>
    </location>
</feature>
<proteinExistence type="inferred from homology"/>
<keyword evidence="3" id="KW-0808">Transferase</keyword>
<dbReference type="GO" id="GO:0005737">
    <property type="term" value="C:cytoplasm"/>
    <property type="evidence" value="ECO:0007669"/>
    <property type="project" value="TreeGrafter"/>
</dbReference>
<dbReference type="GO" id="GO:0005524">
    <property type="term" value="F:ATP binding"/>
    <property type="evidence" value="ECO:0007669"/>
    <property type="project" value="UniProtKB-UniRule"/>
</dbReference>
<keyword evidence="6 9" id="KW-0067">ATP-binding</keyword>
<comment type="catalytic activity">
    <reaction evidence="7">
        <text>L-threonyl-[protein] + ATP = O-phospho-L-threonyl-[protein] + ADP + H(+)</text>
        <dbReference type="Rhea" id="RHEA:46608"/>
        <dbReference type="Rhea" id="RHEA-COMP:11060"/>
        <dbReference type="Rhea" id="RHEA-COMP:11605"/>
        <dbReference type="ChEBI" id="CHEBI:15378"/>
        <dbReference type="ChEBI" id="CHEBI:30013"/>
        <dbReference type="ChEBI" id="CHEBI:30616"/>
        <dbReference type="ChEBI" id="CHEBI:61977"/>
        <dbReference type="ChEBI" id="CHEBI:456216"/>
        <dbReference type="EC" id="2.7.11.25"/>
    </reaction>
</comment>
<evidence type="ECO:0000256" key="1">
    <source>
        <dbReference type="ARBA" id="ARBA00006529"/>
    </source>
</evidence>
<gene>
    <name evidence="12" type="ORF">LIER_27566</name>
</gene>
<keyword evidence="4 9" id="KW-0547">Nucleotide-binding</keyword>
<dbReference type="Proteomes" id="UP001454036">
    <property type="component" value="Unassembled WGS sequence"/>
</dbReference>
<keyword evidence="12" id="KW-0723">Serine/threonine-protein kinase</keyword>
<dbReference type="PANTHER" id="PTHR48016">
    <property type="entry name" value="MAP KINASE KINASE KINASE SSK2-RELATED-RELATED"/>
    <property type="match status" value="1"/>
</dbReference>
<dbReference type="PANTHER" id="PTHR48016:SF5">
    <property type="entry name" value="MITOGEN-ACTIVATED PROTEIN KINASE KINASE KINASE 5"/>
    <property type="match status" value="1"/>
</dbReference>